<accession>A0A151LI34</accession>
<dbReference type="Proteomes" id="UP000076359">
    <property type="component" value="Chromosome 9"/>
</dbReference>
<dbReference type="RefSeq" id="XP_019970508.1">
    <property type="nucleotide sequence ID" value="XM_020114807.1"/>
</dbReference>
<dbReference type="KEGG" id="prei:PRSY57_0925500"/>
<feature type="non-terminal residue" evidence="1">
    <location>
        <position position="8"/>
    </location>
</feature>
<dbReference type="EMBL" id="LVLA01000010">
    <property type="protein sequence ID" value="KYN98566.1"/>
    <property type="molecule type" value="Genomic_DNA"/>
</dbReference>
<protein>
    <submittedName>
        <fullName evidence="1">Dynein light chain, putative</fullName>
    </submittedName>
</protein>
<sequence>MNDTDKFE</sequence>
<name>A0A151LI34_PLARE</name>
<evidence type="ECO:0000313" key="1">
    <source>
        <dbReference type="EMBL" id="KYN98566.1"/>
    </source>
</evidence>
<dbReference type="GeneID" id="24531103"/>
<reference evidence="1 2" key="1">
    <citation type="journal article" date="2016" name="Nat. Commun.">
        <title>Genomes of cryptic chimpanzee Plasmodium species reveal key evolutionary events leading to human malaria.</title>
        <authorList>
            <person name="Sundararaman S.A."/>
            <person name="Plenderleith L.J."/>
            <person name="Liu W."/>
            <person name="Loy D.E."/>
            <person name="Learn G.H."/>
            <person name="Li Y."/>
            <person name="Shaw K.S."/>
            <person name="Ayouba A."/>
            <person name="Peeters M."/>
            <person name="Speede S."/>
            <person name="Shaw G.M."/>
            <person name="Bushman F.D."/>
            <person name="Brisson D."/>
            <person name="Rayner J.C."/>
            <person name="Sharp P.M."/>
            <person name="Hahn B.H."/>
        </authorList>
    </citation>
    <scope>NUCLEOTIDE SEQUENCE [LARGE SCALE GENOMIC DNA]</scope>
    <source>
        <strain evidence="1 2">SY57</strain>
    </source>
</reference>
<comment type="caution">
    <text evidence="1">The sequence shown here is derived from an EMBL/GenBank/DDBJ whole genome shotgun (WGS) entry which is preliminary data.</text>
</comment>
<proteinExistence type="predicted"/>
<gene>
    <name evidence="1" type="ORF">PRSY57_0925500</name>
</gene>
<organism evidence="1 2">
    <name type="scientific">Plasmodium reichenowi</name>
    <dbReference type="NCBI Taxonomy" id="5854"/>
    <lineage>
        <taxon>Eukaryota</taxon>
        <taxon>Sar</taxon>
        <taxon>Alveolata</taxon>
        <taxon>Apicomplexa</taxon>
        <taxon>Aconoidasida</taxon>
        <taxon>Haemosporida</taxon>
        <taxon>Plasmodiidae</taxon>
        <taxon>Plasmodium</taxon>
        <taxon>Plasmodium (Laverania)</taxon>
    </lineage>
</organism>
<evidence type="ECO:0000313" key="2">
    <source>
        <dbReference type="Proteomes" id="UP000076359"/>
    </source>
</evidence>